<evidence type="ECO:0000256" key="1">
    <source>
        <dbReference type="SAM" id="Phobius"/>
    </source>
</evidence>
<dbReference type="Proteomes" id="UP000035009">
    <property type="component" value="Unassembled WGS sequence"/>
</dbReference>
<evidence type="ECO:0000313" key="3">
    <source>
        <dbReference type="Proteomes" id="UP000035009"/>
    </source>
</evidence>
<name>M3V0G2_GORML</name>
<dbReference type="OrthoDB" id="4376274at2"/>
<dbReference type="EMBL" id="BAOP01000053">
    <property type="protein sequence ID" value="GAC81952.1"/>
    <property type="molecule type" value="Genomic_DNA"/>
</dbReference>
<protein>
    <submittedName>
        <fullName evidence="2">Uncharacterized protein</fullName>
    </submittedName>
</protein>
<dbReference type="eggNOG" id="ENOG5031VV1">
    <property type="taxonomic scope" value="Bacteria"/>
</dbReference>
<keyword evidence="1" id="KW-1133">Transmembrane helix</keyword>
<evidence type="ECO:0000313" key="2">
    <source>
        <dbReference type="EMBL" id="GAC81952.1"/>
    </source>
</evidence>
<dbReference type="AlphaFoldDB" id="M3V0G2"/>
<sequence length="131" mass="13563">MNARIAAGVSGSLLLVAAIAAWFVNPVVTAVLVGLAVVVMSGWQMYRRRAGIEPLPESGFTTIVVPLVFGGLAVTALNGWIYRISADAGSGSGDLRMLIGLITGVIGMAAAYGYGRIRAQKAQIAAIDDED</sequence>
<gene>
    <name evidence="2" type="ORF">GM1_053_00080</name>
</gene>
<keyword evidence="1" id="KW-0812">Transmembrane</keyword>
<proteinExistence type="predicted"/>
<accession>M3V0G2</accession>
<keyword evidence="1" id="KW-0472">Membrane</keyword>
<feature type="transmembrane region" description="Helical" evidence="1">
    <location>
        <begin position="95"/>
        <end position="114"/>
    </location>
</feature>
<feature type="transmembrane region" description="Helical" evidence="1">
    <location>
        <begin position="58"/>
        <end position="83"/>
    </location>
</feature>
<keyword evidence="3" id="KW-1185">Reference proteome</keyword>
<reference evidence="2 3" key="1">
    <citation type="submission" date="2013-02" db="EMBL/GenBank/DDBJ databases">
        <title>Whole genome shotgun sequence of Gordonia malaquae NBRC 108250.</title>
        <authorList>
            <person name="Yoshida I."/>
            <person name="Hosoyama A."/>
            <person name="Tsuchikane K."/>
            <person name="Ando Y."/>
            <person name="Baba S."/>
            <person name="Ohji S."/>
            <person name="Hamada M."/>
            <person name="Tamura T."/>
            <person name="Yamazoe A."/>
            <person name="Yamazaki S."/>
            <person name="Fujita N."/>
        </authorList>
    </citation>
    <scope>NUCLEOTIDE SEQUENCE [LARGE SCALE GENOMIC DNA]</scope>
    <source>
        <strain evidence="2 3">NBRC 108250</strain>
    </source>
</reference>
<organism evidence="2 3">
    <name type="scientific">Gordonia malaquae NBRC 108250</name>
    <dbReference type="NCBI Taxonomy" id="1223542"/>
    <lineage>
        <taxon>Bacteria</taxon>
        <taxon>Bacillati</taxon>
        <taxon>Actinomycetota</taxon>
        <taxon>Actinomycetes</taxon>
        <taxon>Mycobacteriales</taxon>
        <taxon>Gordoniaceae</taxon>
        <taxon>Gordonia</taxon>
    </lineage>
</organism>
<comment type="caution">
    <text evidence="2">The sequence shown here is derived from an EMBL/GenBank/DDBJ whole genome shotgun (WGS) entry which is preliminary data.</text>
</comment>
<dbReference type="RefSeq" id="WP_008382117.1">
    <property type="nucleotide sequence ID" value="NZ_BAOP01000053.1"/>
</dbReference>
<dbReference type="STRING" id="410332.SAMN04488550_1913"/>